<dbReference type="EnsemblMetazoa" id="G33164.1">
    <property type="protein sequence ID" value="G33164.1:cds"/>
    <property type="gene ID" value="G33164"/>
</dbReference>
<proteinExistence type="predicted"/>
<accession>A0A8W8MJ35</accession>
<reference evidence="1" key="1">
    <citation type="submission" date="2022-08" db="UniProtKB">
        <authorList>
            <consortium name="EnsemblMetazoa"/>
        </authorList>
    </citation>
    <scope>IDENTIFICATION</scope>
    <source>
        <strain evidence="1">05x7-T-G4-1.051#20</strain>
    </source>
</reference>
<evidence type="ECO:0000313" key="2">
    <source>
        <dbReference type="Proteomes" id="UP000005408"/>
    </source>
</evidence>
<sequence length="178" mass="20344">MVKESLTGMPFLVKKLRIKVFLFQTRKTPEKIEVCQPVNYYIEDKFEIHAHIQIRYDCADHGWQKKGFDSLTDVCVLEELLEGGKQRDTITYPNVKLTARVAKVGHTAKFIESTGVPGSMQHFSIADLINVMMATLSDESQFNKIKEGRTLQLRNFLVKAKRVVMSRHSKIISLGCAR</sequence>
<protein>
    <submittedName>
        <fullName evidence="1">Uncharacterized protein</fullName>
    </submittedName>
</protein>
<name>A0A8W8MJ35_MAGGI</name>
<evidence type="ECO:0000313" key="1">
    <source>
        <dbReference type="EnsemblMetazoa" id="G33164.1:cds"/>
    </source>
</evidence>
<keyword evidence="2" id="KW-1185">Reference proteome</keyword>
<organism evidence="1 2">
    <name type="scientific">Magallana gigas</name>
    <name type="common">Pacific oyster</name>
    <name type="synonym">Crassostrea gigas</name>
    <dbReference type="NCBI Taxonomy" id="29159"/>
    <lineage>
        <taxon>Eukaryota</taxon>
        <taxon>Metazoa</taxon>
        <taxon>Spiralia</taxon>
        <taxon>Lophotrochozoa</taxon>
        <taxon>Mollusca</taxon>
        <taxon>Bivalvia</taxon>
        <taxon>Autobranchia</taxon>
        <taxon>Pteriomorphia</taxon>
        <taxon>Ostreida</taxon>
        <taxon>Ostreoidea</taxon>
        <taxon>Ostreidae</taxon>
        <taxon>Magallana</taxon>
    </lineage>
</organism>
<dbReference type="AlphaFoldDB" id="A0A8W8MJ35"/>
<dbReference type="Proteomes" id="UP000005408">
    <property type="component" value="Unassembled WGS sequence"/>
</dbReference>